<evidence type="ECO:0000259" key="2">
    <source>
        <dbReference type="Pfam" id="PF08327"/>
    </source>
</evidence>
<evidence type="ECO:0000313" key="4">
    <source>
        <dbReference type="Proteomes" id="UP000198867"/>
    </source>
</evidence>
<dbReference type="Gene3D" id="3.30.530.20">
    <property type="match status" value="1"/>
</dbReference>
<feature type="domain" description="Activator of Hsp90 ATPase homologue 1/2-like C-terminal" evidence="2">
    <location>
        <begin position="26"/>
        <end position="137"/>
    </location>
</feature>
<name>A0A1I4YN71_9MICO</name>
<dbReference type="AlphaFoldDB" id="A0A1I4YN71"/>
<proteinExistence type="inferred from homology"/>
<evidence type="ECO:0000313" key="3">
    <source>
        <dbReference type="EMBL" id="SFN39039.1"/>
    </source>
</evidence>
<accession>A0A1I4YN71</accession>
<dbReference type="Pfam" id="PF08327">
    <property type="entry name" value="AHSA1"/>
    <property type="match status" value="1"/>
</dbReference>
<sequence>MSESKKTTDPKTDAGWDVGVRKTVTAPVTDVWTYLLGAGLPLWLGEITELPSKKGVRYRTEDGVRGTIRGYTEKKQVRLTWQPEDWPHDTTLELTLTKAGEGTTVGIHHEELADREERHMMVGHWHRVLDAIVAHFE</sequence>
<dbReference type="InterPro" id="IPR013538">
    <property type="entry name" value="ASHA1/2-like_C"/>
</dbReference>
<comment type="similarity">
    <text evidence="1">Belongs to the AHA1 family.</text>
</comment>
<keyword evidence="4" id="KW-1185">Reference proteome</keyword>
<reference evidence="4" key="1">
    <citation type="submission" date="2016-10" db="EMBL/GenBank/DDBJ databases">
        <authorList>
            <person name="Varghese N."/>
            <person name="Submissions S."/>
        </authorList>
    </citation>
    <scope>NUCLEOTIDE SEQUENCE [LARGE SCALE GENOMIC DNA]</scope>
    <source>
        <strain evidence="4">CGMCC 1.11101</strain>
    </source>
</reference>
<dbReference type="Proteomes" id="UP000198867">
    <property type="component" value="Unassembled WGS sequence"/>
</dbReference>
<evidence type="ECO:0000256" key="1">
    <source>
        <dbReference type="ARBA" id="ARBA00006817"/>
    </source>
</evidence>
<protein>
    <submittedName>
        <fullName evidence="3">Activator of Hsp90 ATPase homolog 1-like protein</fullName>
    </submittedName>
</protein>
<dbReference type="STRING" id="995034.SAMN05216219_0341"/>
<dbReference type="OrthoDB" id="4549061at2"/>
<dbReference type="SUPFAM" id="SSF55961">
    <property type="entry name" value="Bet v1-like"/>
    <property type="match status" value="1"/>
</dbReference>
<gene>
    <name evidence="3" type="ORF">SAMN05216219_0341</name>
</gene>
<dbReference type="EMBL" id="FOVM01000001">
    <property type="protein sequence ID" value="SFN39039.1"/>
    <property type="molecule type" value="Genomic_DNA"/>
</dbReference>
<dbReference type="RefSeq" id="WP_090708237.1">
    <property type="nucleotide sequence ID" value="NZ_FOVM01000001.1"/>
</dbReference>
<organism evidence="3 4">
    <name type="scientific">Mycetocola miduiensis</name>
    <dbReference type="NCBI Taxonomy" id="995034"/>
    <lineage>
        <taxon>Bacteria</taxon>
        <taxon>Bacillati</taxon>
        <taxon>Actinomycetota</taxon>
        <taxon>Actinomycetes</taxon>
        <taxon>Micrococcales</taxon>
        <taxon>Microbacteriaceae</taxon>
        <taxon>Mycetocola</taxon>
    </lineage>
</organism>
<dbReference type="InterPro" id="IPR023393">
    <property type="entry name" value="START-like_dom_sf"/>
</dbReference>